<protein>
    <submittedName>
        <fullName evidence="1">Uncharacterized protein</fullName>
    </submittedName>
</protein>
<proteinExistence type="predicted"/>
<evidence type="ECO:0000313" key="2">
    <source>
        <dbReference type="Proteomes" id="UP000694567"/>
    </source>
</evidence>
<dbReference type="Proteomes" id="UP000694567">
    <property type="component" value="Unplaced"/>
</dbReference>
<name>A0A8C0F7X3_BUBBB</name>
<dbReference type="AlphaFoldDB" id="A0A8C0F7X3"/>
<reference evidence="1" key="2">
    <citation type="submission" date="2025-09" db="UniProtKB">
        <authorList>
            <consortium name="Ensembl"/>
        </authorList>
    </citation>
    <scope>IDENTIFICATION</scope>
</reference>
<reference evidence="1" key="1">
    <citation type="submission" date="2025-08" db="UniProtKB">
        <authorList>
            <consortium name="Ensembl"/>
        </authorList>
    </citation>
    <scope>IDENTIFICATION</scope>
</reference>
<sequence>DRLSPCLFLHCWRSMPAMASAKCFMREAQERQRAFSRVGGAFQCPSAAKEAIKKKKGPDPNNVMEAGENVNTSLKGFTEALKSSKMSSERQIAQKLQKIQAAGKSCRGWTEQDWEPEEEDDFFSNLKYLLRFLNHYALPEETA</sequence>
<organism evidence="1 2">
    <name type="scientific">Bubo bubo</name>
    <name type="common">Eurasian eagle-owl</name>
    <name type="synonym">Strix bubo</name>
    <dbReference type="NCBI Taxonomy" id="30461"/>
    <lineage>
        <taxon>Eukaryota</taxon>
        <taxon>Metazoa</taxon>
        <taxon>Chordata</taxon>
        <taxon>Craniata</taxon>
        <taxon>Vertebrata</taxon>
        <taxon>Euteleostomi</taxon>
        <taxon>Archelosauria</taxon>
        <taxon>Archosauria</taxon>
        <taxon>Dinosauria</taxon>
        <taxon>Saurischia</taxon>
        <taxon>Theropoda</taxon>
        <taxon>Coelurosauria</taxon>
        <taxon>Aves</taxon>
        <taxon>Neognathae</taxon>
        <taxon>Neoaves</taxon>
        <taxon>Telluraves</taxon>
        <taxon>Strigiformes</taxon>
        <taxon>Strigidae</taxon>
        <taxon>Bubo</taxon>
    </lineage>
</organism>
<accession>A0A8C0F7X3</accession>
<evidence type="ECO:0000313" key="1">
    <source>
        <dbReference type="Ensembl" id="ENSBOBP00000015692.1"/>
    </source>
</evidence>
<dbReference type="Ensembl" id="ENSBOBT00000016039.1">
    <property type="protein sequence ID" value="ENSBOBP00000015692.1"/>
    <property type="gene ID" value="ENSBOBG00000009848.1"/>
</dbReference>
<keyword evidence="2" id="KW-1185">Reference proteome</keyword>